<dbReference type="AlphaFoldDB" id="A0A2N9JFT7"/>
<dbReference type="PANTHER" id="PTHR48094">
    <property type="entry name" value="PROTEIN/NUCLEIC ACID DEGLYCASE DJ-1-RELATED"/>
    <property type="match status" value="1"/>
</dbReference>
<accession>A0A2N9JFT7</accession>
<dbReference type="CDD" id="cd03141">
    <property type="entry name" value="GATase1_Hsp31_like"/>
    <property type="match status" value="1"/>
</dbReference>
<dbReference type="Pfam" id="PF01965">
    <property type="entry name" value="DJ-1_PfpI"/>
    <property type="match status" value="1"/>
</dbReference>
<dbReference type="GO" id="GO:0019243">
    <property type="term" value="P:methylglyoxal catabolic process to D-lactate via S-lactoyl-glutathione"/>
    <property type="evidence" value="ECO:0007669"/>
    <property type="project" value="TreeGrafter"/>
</dbReference>
<dbReference type="InterPro" id="IPR002818">
    <property type="entry name" value="DJ-1/PfpI"/>
</dbReference>
<dbReference type="Proteomes" id="UP000238164">
    <property type="component" value="Chromosome 1"/>
</dbReference>
<keyword evidence="1" id="KW-0346">Stress response</keyword>
<dbReference type="SUPFAM" id="SSF52317">
    <property type="entry name" value="Class I glutamine amidotransferase-like"/>
    <property type="match status" value="1"/>
</dbReference>
<comment type="similarity">
    <text evidence="3">Belongs to the peptidase C56 family. HSP31-like subfamily.</text>
</comment>
<reference evidence="5 6" key="1">
    <citation type="submission" date="2018-02" db="EMBL/GenBank/DDBJ databases">
        <authorList>
            <person name="Cohen D.B."/>
            <person name="Kent A.D."/>
        </authorList>
    </citation>
    <scope>NUCLEOTIDE SEQUENCE [LARGE SCALE GENOMIC DNA]</scope>
    <source>
        <strain evidence="5">1</strain>
    </source>
</reference>
<dbReference type="KEGG" id="mgg:MPLG2_1955"/>
<keyword evidence="6" id="KW-1185">Reference proteome</keyword>
<keyword evidence="2" id="KW-0456">Lyase</keyword>
<protein>
    <submittedName>
        <fullName evidence="5">Putative intracellular protease/amidase</fullName>
    </submittedName>
</protein>
<name>A0A2N9JFT7_9ACTN</name>
<organism evidence="5 6">
    <name type="scientific">Micropruina glycogenica</name>
    <dbReference type="NCBI Taxonomy" id="75385"/>
    <lineage>
        <taxon>Bacteria</taxon>
        <taxon>Bacillati</taxon>
        <taxon>Actinomycetota</taxon>
        <taxon>Actinomycetes</taxon>
        <taxon>Propionibacteriales</taxon>
        <taxon>Nocardioidaceae</taxon>
        <taxon>Micropruina</taxon>
    </lineage>
</organism>
<gene>
    <name evidence="5" type="ORF">MPLG2_1955</name>
</gene>
<evidence type="ECO:0000259" key="4">
    <source>
        <dbReference type="Pfam" id="PF01965"/>
    </source>
</evidence>
<dbReference type="GO" id="GO:0019172">
    <property type="term" value="F:glyoxalase III activity"/>
    <property type="evidence" value="ECO:0007669"/>
    <property type="project" value="TreeGrafter"/>
</dbReference>
<proteinExistence type="inferred from homology"/>
<keyword evidence="5" id="KW-0378">Hydrolase</keyword>
<dbReference type="GO" id="GO:0008233">
    <property type="term" value="F:peptidase activity"/>
    <property type="evidence" value="ECO:0007669"/>
    <property type="project" value="UniProtKB-KW"/>
</dbReference>
<evidence type="ECO:0000313" key="6">
    <source>
        <dbReference type="Proteomes" id="UP000238164"/>
    </source>
</evidence>
<dbReference type="EMBL" id="LT985188">
    <property type="protein sequence ID" value="SPD86985.1"/>
    <property type="molecule type" value="Genomic_DNA"/>
</dbReference>
<sequence>MSDALITFQIGATMNDRPSRVLVVTTSHDDLGGRRRTGAYAPEVAIPWVAFTEAGLAVDLASVAGGRPPFDGLDTADPDQQAFFAGADLDAAPALAEVDLARYGAVFFAGGHGIIRDFTSPVVGAAASAVWAAGGLVASVCHGPAALVGAVDTSGQPLVRGRAVTGFSNAEERAARVDDVVPVLLADRLAELGADYREAPAFTEHVVVDGRLITGQNPAIDRTCRG</sequence>
<dbReference type="GO" id="GO:0005737">
    <property type="term" value="C:cytoplasm"/>
    <property type="evidence" value="ECO:0007669"/>
    <property type="project" value="TreeGrafter"/>
</dbReference>
<dbReference type="GO" id="GO:0006508">
    <property type="term" value="P:proteolysis"/>
    <property type="evidence" value="ECO:0007669"/>
    <property type="project" value="UniProtKB-KW"/>
</dbReference>
<evidence type="ECO:0000256" key="2">
    <source>
        <dbReference type="ARBA" id="ARBA00023239"/>
    </source>
</evidence>
<dbReference type="InterPro" id="IPR029062">
    <property type="entry name" value="Class_I_gatase-like"/>
</dbReference>
<evidence type="ECO:0000313" key="5">
    <source>
        <dbReference type="EMBL" id="SPD86985.1"/>
    </source>
</evidence>
<dbReference type="Gene3D" id="3.40.50.880">
    <property type="match status" value="1"/>
</dbReference>
<dbReference type="InterPro" id="IPR050325">
    <property type="entry name" value="Prot/Nucl_acid_deglycase"/>
</dbReference>
<evidence type="ECO:0000256" key="3">
    <source>
        <dbReference type="ARBA" id="ARBA00038493"/>
    </source>
</evidence>
<evidence type="ECO:0000256" key="1">
    <source>
        <dbReference type="ARBA" id="ARBA00023016"/>
    </source>
</evidence>
<feature type="domain" description="DJ-1/PfpI" evidence="4">
    <location>
        <begin position="43"/>
        <end position="218"/>
    </location>
</feature>
<keyword evidence="5" id="KW-0645">Protease</keyword>
<dbReference type="PANTHER" id="PTHR48094:SF11">
    <property type="entry name" value="GLUTATHIONE-INDEPENDENT GLYOXALASE HSP31-RELATED"/>
    <property type="match status" value="1"/>
</dbReference>